<evidence type="ECO:0000313" key="10">
    <source>
        <dbReference type="Proteomes" id="UP000050761"/>
    </source>
</evidence>
<feature type="compositionally biased region" description="Basic and acidic residues" evidence="7">
    <location>
        <begin position="279"/>
        <end position="288"/>
    </location>
</feature>
<dbReference type="PANTHER" id="PTHR48043:SF145">
    <property type="entry name" value="FI06409P-RELATED"/>
    <property type="match status" value="1"/>
</dbReference>
<evidence type="ECO:0000256" key="7">
    <source>
        <dbReference type="SAM" id="MobiDB-lite"/>
    </source>
</evidence>
<evidence type="ECO:0000256" key="3">
    <source>
        <dbReference type="ARBA" id="ARBA00022676"/>
    </source>
</evidence>
<keyword evidence="10" id="KW-1185">Reference proteome</keyword>
<evidence type="ECO:0000256" key="1">
    <source>
        <dbReference type="ARBA" id="ARBA00009995"/>
    </source>
</evidence>
<evidence type="ECO:0000313" key="11">
    <source>
        <dbReference type="WBParaSite" id="HPBE_0000741801-mRNA-1"/>
    </source>
</evidence>
<evidence type="ECO:0000313" key="9">
    <source>
        <dbReference type="EMBL" id="VDO72193.1"/>
    </source>
</evidence>
<reference evidence="9 10" key="1">
    <citation type="submission" date="2018-11" db="EMBL/GenBank/DDBJ databases">
        <authorList>
            <consortium name="Pathogen Informatics"/>
        </authorList>
    </citation>
    <scope>NUCLEOTIDE SEQUENCE [LARGE SCALE GENOMIC DNA]</scope>
</reference>
<evidence type="ECO:0000256" key="5">
    <source>
        <dbReference type="ARBA" id="ARBA00022729"/>
    </source>
</evidence>
<dbReference type="PANTHER" id="PTHR48043">
    <property type="entry name" value="EG:EG0003.4 PROTEIN-RELATED"/>
    <property type="match status" value="1"/>
</dbReference>
<protein>
    <recommendedName>
        <fullName evidence="2">glucuronosyltransferase</fullName>
        <ecNumber evidence="2">2.4.1.17</ecNumber>
    </recommendedName>
</protein>
<dbReference type="GO" id="GO:0015020">
    <property type="term" value="F:glucuronosyltransferase activity"/>
    <property type="evidence" value="ECO:0007669"/>
    <property type="project" value="UniProtKB-EC"/>
</dbReference>
<proteinExistence type="inferred from homology"/>
<dbReference type="EC" id="2.4.1.17" evidence="2"/>
<organism evidence="10 11">
    <name type="scientific">Heligmosomoides polygyrus</name>
    <name type="common">Parasitic roundworm</name>
    <dbReference type="NCBI Taxonomy" id="6339"/>
    <lineage>
        <taxon>Eukaryota</taxon>
        <taxon>Metazoa</taxon>
        <taxon>Ecdysozoa</taxon>
        <taxon>Nematoda</taxon>
        <taxon>Chromadorea</taxon>
        <taxon>Rhabditida</taxon>
        <taxon>Rhabditina</taxon>
        <taxon>Rhabditomorpha</taxon>
        <taxon>Strongyloidea</taxon>
        <taxon>Heligmosomidae</taxon>
        <taxon>Heligmosomoides</taxon>
    </lineage>
</organism>
<keyword evidence="5 8" id="KW-0732">Signal</keyword>
<dbReference type="AlphaFoldDB" id="A0A183FK07"/>
<accession>A0A183FK07</accession>
<feature type="signal peptide" evidence="8">
    <location>
        <begin position="1"/>
        <end position="22"/>
    </location>
</feature>
<gene>
    <name evidence="9" type="ORF">HPBE_LOCUS7419</name>
</gene>
<dbReference type="InterPro" id="IPR050271">
    <property type="entry name" value="UDP-glycosyltransferase"/>
</dbReference>
<dbReference type="Proteomes" id="UP000050761">
    <property type="component" value="Unassembled WGS sequence"/>
</dbReference>
<evidence type="ECO:0000256" key="8">
    <source>
        <dbReference type="SAM" id="SignalP"/>
    </source>
</evidence>
<dbReference type="SUPFAM" id="SSF53756">
    <property type="entry name" value="UDP-Glycosyltransferase/glycogen phosphorylase"/>
    <property type="match status" value="1"/>
</dbReference>
<name>A0A183FK07_HELPZ</name>
<accession>A0A3P7Z3V8</accession>
<evidence type="ECO:0000256" key="6">
    <source>
        <dbReference type="ARBA" id="ARBA00047475"/>
    </source>
</evidence>
<sequence length="298" mass="33674">MSRLGLYLAVSFFYSTSSWVSAYKMALFVPDISNSQVLFNTRVAETLAKAGHDVTMIMISFSDDMKGSYVNIMKEVSIYRVNASFGLSKKDVEENQKKALFEDMPVWDSRQRASMSKKTAALTESCRKTVENKEFLEWLVAQKFDLALAHIFDVCPIGLIHYAKIPSWIWLSSGGLADFMAYYMGVPTFPSYNPPVMMESTDDMNFFERTKSLIGHVLVRVLWRRHPLRNIVATSSEPKHSMRDFADMPSESERLLHDVGDTSSKPGRLLSNVAGMSFEPERPLRDIGDTSADDLDTA</sequence>
<keyword evidence="4" id="KW-0808">Transferase</keyword>
<comment type="similarity">
    <text evidence="1">Belongs to the UDP-glycosyltransferase family.</text>
</comment>
<dbReference type="EMBL" id="UZAH01025883">
    <property type="protein sequence ID" value="VDO72193.1"/>
    <property type="molecule type" value="Genomic_DNA"/>
</dbReference>
<feature type="region of interest" description="Disordered" evidence="7">
    <location>
        <begin position="257"/>
        <end position="298"/>
    </location>
</feature>
<evidence type="ECO:0000256" key="4">
    <source>
        <dbReference type="ARBA" id="ARBA00022679"/>
    </source>
</evidence>
<dbReference type="InterPro" id="IPR002213">
    <property type="entry name" value="UDP_glucos_trans"/>
</dbReference>
<keyword evidence="3" id="KW-0328">Glycosyltransferase</keyword>
<feature type="chain" id="PRO_5044551472" description="glucuronosyltransferase" evidence="8">
    <location>
        <begin position="23"/>
        <end position="298"/>
    </location>
</feature>
<evidence type="ECO:0000256" key="2">
    <source>
        <dbReference type="ARBA" id="ARBA00012544"/>
    </source>
</evidence>
<comment type="catalytic activity">
    <reaction evidence="6">
        <text>glucuronate acceptor + UDP-alpha-D-glucuronate = acceptor beta-D-glucuronoside + UDP + H(+)</text>
        <dbReference type="Rhea" id="RHEA:21032"/>
        <dbReference type="ChEBI" id="CHEBI:15378"/>
        <dbReference type="ChEBI" id="CHEBI:58052"/>
        <dbReference type="ChEBI" id="CHEBI:58223"/>
        <dbReference type="ChEBI" id="CHEBI:132367"/>
        <dbReference type="ChEBI" id="CHEBI:132368"/>
        <dbReference type="EC" id="2.4.1.17"/>
    </reaction>
</comment>
<dbReference type="OrthoDB" id="5835829at2759"/>
<dbReference type="WBParaSite" id="HPBE_0000741801-mRNA-1">
    <property type="protein sequence ID" value="HPBE_0000741801-mRNA-1"/>
    <property type="gene ID" value="HPBE_0000741801"/>
</dbReference>
<dbReference type="Pfam" id="PF00201">
    <property type="entry name" value="UDPGT"/>
    <property type="match status" value="1"/>
</dbReference>
<reference evidence="11" key="2">
    <citation type="submission" date="2019-09" db="UniProtKB">
        <authorList>
            <consortium name="WormBaseParasite"/>
        </authorList>
    </citation>
    <scope>IDENTIFICATION</scope>
</reference>